<feature type="compositionally biased region" description="Polar residues" evidence="1">
    <location>
        <begin position="9"/>
        <end position="22"/>
    </location>
</feature>
<dbReference type="eggNOG" id="COG1200">
    <property type="taxonomic scope" value="Bacteria"/>
</dbReference>
<dbReference type="PIRSF" id="PIRSF006910">
    <property type="entry name" value="NA_bind_Rv2694c_prd"/>
    <property type="match status" value="1"/>
</dbReference>
<dbReference type="PATRIC" id="fig|909613.9.peg.3086"/>
<accession>W7IYZ8</accession>
<evidence type="ECO:0008006" key="4">
    <source>
        <dbReference type="Google" id="ProtNLM"/>
    </source>
</evidence>
<name>W7IYZ8_9PSEU</name>
<evidence type="ECO:0000313" key="3">
    <source>
        <dbReference type="Proteomes" id="UP000019277"/>
    </source>
</evidence>
<dbReference type="STRING" id="909613.UO65_3084"/>
<reference evidence="2 3" key="1">
    <citation type="journal article" date="2014" name="Genome Announc.">
        <title>Draft Genome Sequence of the Antitrypanosomally Active Sponge-Associated Bacterium Actinokineospora sp. Strain EG49.</title>
        <authorList>
            <person name="Harjes J."/>
            <person name="Ryu T."/>
            <person name="Abdelmohsen U.R."/>
            <person name="Moitinho-Silva L."/>
            <person name="Horn H."/>
            <person name="Ravasi T."/>
            <person name="Hentschel U."/>
        </authorList>
    </citation>
    <scope>NUCLEOTIDE SEQUENCE [LARGE SCALE GENOMIC DNA]</scope>
    <source>
        <strain evidence="2 3">EG49</strain>
    </source>
</reference>
<dbReference type="Proteomes" id="UP000019277">
    <property type="component" value="Unassembled WGS sequence"/>
</dbReference>
<evidence type="ECO:0000256" key="1">
    <source>
        <dbReference type="SAM" id="MobiDB-lite"/>
    </source>
</evidence>
<feature type="region of interest" description="Disordered" evidence="1">
    <location>
        <begin position="1"/>
        <end position="22"/>
    </location>
</feature>
<dbReference type="CDD" id="cd04488">
    <property type="entry name" value="RecG_wedge_OBF"/>
    <property type="match status" value="1"/>
</dbReference>
<dbReference type="InterPro" id="IPR012340">
    <property type="entry name" value="NA-bd_OB-fold"/>
</dbReference>
<protein>
    <recommendedName>
        <fullName evidence="4">OB-fold nucleic acid binding domain protein</fullName>
    </recommendedName>
</protein>
<dbReference type="EMBL" id="AYXG01000103">
    <property type="protein sequence ID" value="EWC61726.1"/>
    <property type="molecule type" value="Genomic_DNA"/>
</dbReference>
<sequence length="143" mass="15551">MHGSVSGPIPTTGSEHMGTTTRGDGYWHRLVKKLTTDVEQLDAADLSVNAEAQGARRACDCSSGEEVTVYGRLRSVEMCPRDAAATLEAELFDGTEGVTLVWLGRRRIAGIEPGRTVKAKGRLAVRDGRKVLYNPYYELQTAP</sequence>
<gene>
    <name evidence="2" type="ORF">UO65_3084</name>
</gene>
<keyword evidence="3" id="KW-1185">Reference proteome</keyword>
<organism evidence="2 3">
    <name type="scientific">Actinokineospora spheciospongiae</name>
    <dbReference type="NCBI Taxonomy" id="909613"/>
    <lineage>
        <taxon>Bacteria</taxon>
        <taxon>Bacillati</taxon>
        <taxon>Actinomycetota</taxon>
        <taxon>Actinomycetes</taxon>
        <taxon>Pseudonocardiales</taxon>
        <taxon>Pseudonocardiaceae</taxon>
        <taxon>Actinokineospora</taxon>
    </lineage>
</organism>
<evidence type="ECO:0000313" key="2">
    <source>
        <dbReference type="EMBL" id="EWC61726.1"/>
    </source>
</evidence>
<proteinExistence type="predicted"/>
<dbReference type="InterPro" id="IPR016499">
    <property type="entry name" value="NucleicA-bd_Rv2694c_prd"/>
</dbReference>
<dbReference type="Gene3D" id="2.40.50.140">
    <property type="entry name" value="Nucleic acid-binding proteins"/>
    <property type="match status" value="1"/>
</dbReference>
<comment type="caution">
    <text evidence="2">The sequence shown here is derived from an EMBL/GenBank/DDBJ whole genome shotgun (WGS) entry which is preliminary data.</text>
</comment>
<dbReference type="AlphaFoldDB" id="W7IYZ8"/>